<protein>
    <submittedName>
        <fullName evidence="1">Mevalonate kinase</fullName>
    </submittedName>
</protein>
<dbReference type="InterPro" id="IPR014721">
    <property type="entry name" value="Ribsml_uS5_D2-typ_fold_subgr"/>
</dbReference>
<proteinExistence type="predicted"/>
<evidence type="ECO:0000313" key="1">
    <source>
        <dbReference type="EMBL" id="SDD57689.1"/>
    </source>
</evidence>
<reference evidence="1 2" key="1">
    <citation type="submission" date="2016-10" db="EMBL/GenBank/DDBJ databases">
        <authorList>
            <person name="de Groot N.N."/>
        </authorList>
    </citation>
    <scope>NUCLEOTIDE SEQUENCE [LARGE SCALE GENOMIC DNA]</scope>
    <source>
        <strain evidence="1 2">DSM 23421</strain>
    </source>
</reference>
<keyword evidence="1" id="KW-0808">Transferase</keyword>
<name>A0A1G6VVR9_9FLAO</name>
<dbReference type="InterPro" id="IPR047765">
    <property type="entry name" value="GHMP_GYDIA-like"/>
</dbReference>
<keyword evidence="2" id="KW-1185">Reference proteome</keyword>
<accession>A0A1G6VVR9</accession>
<gene>
    <name evidence="1" type="ORF">SAMN05421636_10186</name>
</gene>
<dbReference type="OrthoDB" id="5288719at2"/>
<dbReference type="SUPFAM" id="SSF54211">
    <property type="entry name" value="Ribosomal protein S5 domain 2-like"/>
    <property type="match status" value="1"/>
</dbReference>
<dbReference type="STRING" id="641691.SAMN05421636_10186"/>
<keyword evidence="1" id="KW-0418">Kinase</keyword>
<dbReference type="NCBIfam" id="NF040656">
    <property type="entry name" value="GHMP_GYDIA"/>
    <property type="match status" value="1"/>
</dbReference>
<dbReference type="GO" id="GO:0016301">
    <property type="term" value="F:kinase activity"/>
    <property type="evidence" value="ECO:0007669"/>
    <property type="project" value="UniProtKB-KW"/>
</dbReference>
<dbReference type="Proteomes" id="UP000199109">
    <property type="component" value="Unassembled WGS sequence"/>
</dbReference>
<sequence length="307" mass="34724">MTKSFYSNGKLLLTGEYAVLDGALSLAVPTKYGQSLSVETADSHELLWTSMNENGRVWFESTFDISSLEHDPSRQKSQEGNAIGEKLSKILREARKLNPNFLSDNKGYTVRTDLNFPRNWGLGSSSTLINNIAQWAKIDAYQLLWNSFSGSGYDIACAQNNYPILYSLKDGKPAVNKVDFNPPFRDRLYFIHLNKKQNSRDGISAYRKKDFDKAKFVRQLSNITRKTLTCNTLSEFESLMTKHEALLSRTLHMPTVKESLFPDFRGTLKSLGAWGGDFILATGDYEVLPYFQKKGYKTIVAYAAMVL</sequence>
<dbReference type="Gene3D" id="3.30.230.10">
    <property type="match status" value="1"/>
</dbReference>
<dbReference type="AlphaFoldDB" id="A0A1G6VVR9"/>
<dbReference type="EMBL" id="FNAO01000001">
    <property type="protein sequence ID" value="SDD57689.1"/>
    <property type="molecule type" value="Genomic_DNA"/>
</dbReference>
<organism evidence="1 2">
    <name type="scientific">Pricia antarctica</name>
    <dbReference type="NCBI Taxonomy" id="641691"/>
    <lineage>
        <taxon>Bacteria</taxon>
        <taxon>Pseudomonadati</taxon>
        <taxon>Bacteroidota</taxon>
        <taxon>Flavobacteriia</taxon>
        <taxon>Flavobacteriales</taxon>
        <taxon>Flavobacteriaceae</taxon>
        <taxon>Pricia</taxon>
    </lineage>
</organism>
<dbReference type="InterPro" id="IPR020568">
    <property type="entry name" value="Ribosomal_Su5_D2-typ_SF"/>
</dbReference>
<dbReference type="RefSeq" id="WP_091864638.1">
    <property type="nucleotide sequence ID" value="NZ_FNAO01000001.1"/>
</dbReference>
<evidence type="ECO:0000313" key="2">
    <source>
        <dbReference type="Proteomes" id="UP000199109"/>
    </source>
</evidence>